<dbReference type="CDD" id="cd14527">
    <property type="entry name" value="DSP_bac"/>
    <property type="match status" value="1"/>
</dbReference>
<keyword evidence="1" id="KW-0378">Hydrolase</keyword>
<dbReference type="InParanoid" id="A0A2V0NTI0"/>
<dbReference type="Proteomes" id="UP000247498">
    <property type="component" value="Unassembled WGS sequence"/>
</dbReference>
<evidence type="ECO:0000256" key="3">
    <source>
        <dbReference type="SAM" id="Phobius"/>
    </source>
</evidence>
<reference evidence="5 6" key="1">
    <citation type="journal article" date="2018" name="Sci. Rep.">
        <title>Raphidocelis subcapitata (=Pseudokirchneriella subcapitata) provides an insight into genome evolution and environmental adaptations in the Sphaeropleales.</title>
        <authorList>
            <person name="Suzuki S."/>
            <person name="Yamaguchi H."/>
            <person name="Nakajima N."/>
            <person name="Kawachi M."/>
        </authorList>
    </citation>
    <scope>NUCLEOTIDE SEQUENCE [LARGE SCALE GENOMIC DNA]</scope>
    <source>
        <strain evidence="5 6">NIES-35</strain>
    </source>
</reference>
<comment type="caution">
    <text evidence="5">The sequence shown here is derived from an EMBL/GenBank/DDBJ whole genome shotgun (WGS) entry which is preliminary data.</text>
</comment>
<organism evidence="5 6">
    <name type="scientific">Raphidocelis subcapitata</name>
    <dbReference type="NCBI Taxonomy" id="307507"/>
    <lineage>
        <taxon>Eukaryota</taxon>
        <taxon>Viridiplantae</taxon>
        <taxon>Chlorophyta</taxon>
        <taxon>core chlorophytes</taxon>
        <taxon>Chlorophyceae</taxon>
        <taxon>CS clade</taxon>
        <taxon>Sphaeropleales</taxon>
        <taxon>Selenastraceae</taxon>
        <taxon>Raphidocelis</taxon>
    </lineage>
</organism>
<keyword evidence="2" id="KW-0904">Protein phosphatase</keyword>
<evidence type="ECO:0000256" key="2">
    <source>
        <dbReference type="ARBA" id="ARBA00022912"/>
    </source>
</evidence>
<keyword evidence="3" id="KW-0472">Membrane</keyword>
<dbReference type="AlphaFoldDB" id="A0A2V0NTI0"/>
<dbReference type="InterPro" id="IPR000387">
    <property type="entry name" value="Tyr_Pase_dom"/>
</dbReference>
<keyword evidence="3" id="KW-0812">Transmembrane</keyword>
<name>A0A2V0NTI0_9CHLO</name>
<dbReference type="InterPro" id="IPR029021">
    <property type="entry name" value="Prot-tyrosine_phosphatase-like"/>
</dbReference>
<sequence>MGLAAIVGGISLVPLSLAFSLYGKVPLPVTFVLGHAAAAGLVVAASASSEATARRTTGLLGKDRRTGRIAPAAVAAWWPYQLGLRCKLWIQWRKNKGPKGEPLYNKVTPQLYIGGWPKSQSALPPAPDLSVVDVTCELPRTHETAGRYLCLPTWDTHAPDAAAIEGAVDWAIEELRAGREVYVHCAHGHGRSATVLAAILIADGQAGGADDAVRLMRAARPKVRLNKKQHAGLMAWIAHTARLKN</sequence>
<proteinExistence type="predicted"/>
<gene>
    <name evidence="5" type="ORF">Rsub_01352</name>
</gene>
<keyword evidence="3" id="KW-1133">Transmembrane helix</keyword>
<dbReference type="GO" id="GO:0004721">
    <property type="term" value="F:phosphoprotein phosphatase activity"/>
    <property type="evidence" value="ECO:0007669"/>
    <property type="project" value="UniProtKB-KW"/>
</dbReference>
<dbReference type="Pfam" id="PF00782">
    <property type="entry name" value="DSPc"/>
    <property type="match status" value="1"/>
</dbReference>
<dbReference type="SMART" id="SM00195">
    <property type="entry name" value="DSPc"/>
    <property type="match status" value="1"/>
</dbReference>
<dbReference type="SUPFAM" id="SSF52799">
    <property type="entry name" value="(Phosphotyrosine protein) phosphatases II"/>
    <property type="match status" value="1"/>
</dbReference>
<accession>A0A2V0NTI0</accession>
<dbReference type="PROSITE" id="PS00383">
    <property type="entry name" value="TYR_PHOSPHATASE_1"/>
    <property type="match status" value="1"/>
</dbReference>
<protein>
    <submittedName>
        <fullName evidence="5">Dual specificity phosphatase domain-containing protein</fullName>
    </submittedName>
</protein>
<dbReference type="Gene3D" id="3.90.190.10">
    <property type="entry name" value="Protein tyrosine phosphatase superfamily"/>
    <property type="match status" value="1"/>
</dbReference>
<dbReference type="PANTHER" id="PTHR47216:SF4">
    <property type="entry name" value="OS01G0859400 PROTEIN"/>
    <property type="match status" value="1"/>
</dbReference>
<feature type="domain" description="Tyrosine specific protein phosphatases" evidence="4">
    <location>
        <begin position="162"/>
        <end position="231"/>
    </location>
</feature>
<evidence type="ECO:0000313" key="6">
    <source>
        <dbReference type="Proteomes" id="UP000247498"/>
    </source>
</evidence>
<evidence type="ECO:0000256" key="1">
    <source>
        <dbReference type="ARBA" id="ARBA00022801"/>
    </source>
</evidence>
<keyword evidence="6" id="KW-1185">Reference proteome</keyword>
<dbReference type="EMBL" id="BDRX01000007">
    <property type="protein sequence ID" value="GBF88853.1"/>
    <property type="molecule type" value="Genomic_DNA"/>
</dbReference>
<dbReference type="STRING" id="307507.A0A2V0NTI0"/>
<evidence type="ECO:0000259" key="4">
    <source>
        <dbReference type="PROSITE" id="PS50056"/>
    </source>
</evidence>
<feature type="transmembrane region" description="Helical" evidence="3">
    <location>
        <begin position="28"/>
        <end position="47"/>
    </location>
</feature>
<dbReference type="InterPro" id="IPR020422">
    <property type="entry name" value="TYR_PHOSPHATASE_DUAL_dom"/>
</dbReference>
<dbReference type="PROSITE" id="PS50056">
    <property type="entry name" value="TYR_PHOSPHATASE_2"/>
    <property type="match status" value="1"/>
</dbReference>
<dbReference type="PANTHER" id="PTHR47216">
    <property type="match status" value="1"/>
</dbReference>
<dbReference type="InterPro" id="IPR000340">
    <property type="entry name" value="Dual-sp_phosphatase_cat-dom"/>
</dbReference>
<dbReference type="InterPro" id="IPR016130">
    <property type="entry name" value="Tyr_Pase_AS"/>
</dbReference>
<evidence type="ECO:0000313" key="5">
    <source>
        <dbReference type="EMBL" id="GBF88853.1"/>
    </source>
</evidence>
<dbReference type="OrthoDB" id="1890923at2759"/>